<evidence type="ECO:0000313" key="3">
    <source>
        <dbReference type="Proteomes" id="UP000184096"/>
    </source>
</evidence>
<sequence>MTKFENATSLTRRSVLLGGGALVVSIGAGVTLDTVLTIGQAYAQGTKPPLTPEQLSSYIAVNADGRVAAYFGKMDMGHGLHVAVAQIVAEELDVPFKSVKVFMADTATSVNQGGASGSTGIQLGGKQMRVAAAEARRVLVEMAAGRLSVPIDKLTVNDGVVSAIDDKAKSVSYAQLIGGQYFNIKLDWNKEIGNALYAPGKAMPKKPSEHKIVGQPIKREDVAPKVFCEEDFVTDVKVPNMMHGRMIRPSVAGSVPVKIDESSIRDIPGARVVWQKGFLGVVADREWDAIRAVEKLKVEWSAEAQPFPLQASLFDHIRKAPVRKRMVEKENGDLDAAFNTATKIIEADYEWPFQSHASMGPACSLVEIKDGNVTCWSGTQKSHFVRDGLAAVLQVPPDRVHVIFKSGPGSYGRNDADDCAMDAAILAQAVGRPVRLQYMRDQGTGWDPKGPASVHRAKAGLNAAGEVIAYEFNSKAFSRVDVDTNGGKPPDTLTGQALGVALKSGDGFGVPAESYEIANKRMTWETIPPLLDRSSPLRTSHLRDPVGPQIHFASESFIDELAAAVNADPIEFRLRHVKDPRDIAVIKAAAQKANWETRTSPRRDQTGAKVSGRGIAYAQRNGTRVAVIAEVDVDRSNGKIWARKFTVAHDCGQIINPDGLVKCVEGNIVQGVSRALWEEVTFDRNAVTSVDWITYPILDITETPGQVDVVLINYPDIAPSGAGEPSIRPVAAAIGNAIFDATGVRIRRVPFSPERVKAAFS</sequence>
<dbReference type="SMART" id="SM01008">
    <property type="entry name" value="Ald_Xan_dh_C"/>
    <property type="match status" value="1"/>
</dbReference>
<dbReference type="RefSeq" id="WP_072820384.1">
    <property type="nucleotide sequence ID" value="NZ_LT670849.1"/>
</dbReference>
<dbReference type="SUPFAM" id="SSF56003">
    <property type="entry name" value="Molybdenum cofactor-binding domain"/>
    <property type="match status" value="2"/>
</dbReference>
<feature type="domain" description="Aldehyde oxidase/xanthine dehydrogenase a/b hammerhead" evidence="1">
    <location>
        <begin position="227"/>
        <end position="304"/>
    </location>
</feature>
<dbReference type="Gene3D" id="3.30.365.10">
    <property type="entry name" value="Aldehyde oxidase/xanthine dehydrogenase, molybdopterin binding domain"/>
    <property type="match status" value="4"/>
</dbReference>
<dbReference type="EMBL" id="LT670849">
    <property type="protein sequence ID" value="SHN79500.1"/>
    <property type="molecule type" value="Genomic_DNA"/>
</dbReference>
<evidence type="ECO:0000259" key="1">
    <source>
        <dbReference type="SMART" id="SM01008"/>
    </source>
</evidence>
<dbReference type="PROSITE" id="PS51318">
    <property type="entry name" value="TAT"/>
    <property type="match status" value="1"/>
</dbReference>
<proteinExistence type="predicted"/>
<dbReference type="InterPro" id="IPR046867">
    <property type="entry name" value="AldOxase/xan_DH_MoCoBD2"/>
</dbReference>
<dbReference type="PANTHER" id="PTHR47495:SF1">
    <property type="entry name" value="BLL3820 PROTEIN"/>
    <property type="match status" value="1"/>
</dbReference>
<dbReference type="InterPro" id="IPR036856">
    <property type="entry name" value="Ald_Oxase/Xan_DH_a/b_sf"/>
</dbReference>
<dbReference type="InterPro" id="IPR000674">
    <property type="entry name" value="Ald_Oxase/Xan_DH_a/b"/>
</dbReference>
<dbReference type="InterPro" id="IPR037165">
    <property type="entry name" value="AldOxase/xan_DH_Mopterin-bd_sf"/>
</dbReference>
<dbReference type="InterPro" id="IPR006311">
    <property type="entry name" value="TAT_signal"/>
</dbReference>
<keyword evidence="3" id="KW-1185">Reference proteome</keyword>
<dbReference type="AlphaFoldDB" id="A0A1M7U9G6"/>
<name>A0A1M7U9G6_9BRAD</name>
<dbReference type="PIRSF" id="PIRSF036389">
    <property type="entry name" value="IOR_B"/>
    <property type="match status" value="1"/>
</dbReference>
<evidence type="ECO:0000313" key="2">
    <source>
        <dbReference type="EMBL" id="SHN79500.1"/>
    </source>
</evidence>
<dbReference type="Pfam" id="PF02738">
    <property type="entry name" value="MoCoBD_1"/>
    <property type="match status" value="1"/>
</dbReference>
<protein>
    <submittedName>
        <fullName evidence="2">CO or xanthine dehydrogenase, Mo-binding subunit</fullName>
    </submittedName>
</protein>
<dbReference type="Gene3D" id="3.90.1170.50">
    <property type="entry name" value="Aldehyde oxidase/xanthine dehydrogenase, a/b hammerhead"/>
    <property type="match status" value="1"/>
</dbReference>
<dbReference type="Pfam" id="PF20256">
    <property type="entry name" value="MoCoBD_2"/>
    <property type="match status" value="2"/>
</dbReference>
<dbReference type="SUPFAM" id="SSF54665">
    <property type="entry name" value="CO dehydrogenase molybdoprotein N-domain-like"/>
    <property type="match status" value="1"/>
</dbReference>
<dbReference type="InterPro" id="IPR012368">
    <property type="entry name" value="OxRdtase_Mopterin-bd_su_IorB"/>
</dbReference>
<dbReference type="InterPro" id="IPR052516">
    <property type="entry name" value="N-heterocyclic_Hydroxylase"/>
</dbReference>
<dbReference type="Proteomes" id="UP000184096">
    <property type="component" value="Chromosome I"/>
</dbReference>
<organism evidence="2 3">
    <name type="scientific">Bradyrhizobium erythrophlei</name>
    <dbReference type="NCBI Taxonomy" id="1437360"/>
    <lineage>
        <taxon>Bacteria</taxon>
        <taxon>Pseudomonadati</taxon>
        <taxon>Pseudomonadota</taxon>
        <taxon>Alphaproteobacteria</taxon>
        <taxon>Hyphomicrobiales</taxon>
        <taxon>Nitrobacteraceae</taxon>
        <taxon>Bradyrhizobium</taxon>
    </lineage>
</organism>
<accession>A0A1M7U9G6</accession>
<dbReference type="OrthoDB" id="9767994at2"/>
<dbReference type="GO" id="GO:0016491">
    <property type="term" value="F:oxidoreductase activity"/>
    <property type="evidence" value="ECO:0007669"/>
    <property type="project" value="InterPro"/>
</dbReference>
<dbReference type="PANTHER" id="PTHR47495">
    <property type="entry name" value="ALDEHYDE DEHYDROGENASE"/>
    <property type="match status" value="1"/>
</dbReference>
<gene>
    <name evidence="2" type="ORF">SAMN05444170_4040</name>
</gene>
<dbReference type="InterPro" id="IPR008274">
    <property type="entry name" value="AldOxase/xan_DH_MoCoBD1"/>
</dbReference>
<reference evidence="3" key="1">
    <citation type="submission" date="2016-11" db="EMBL/GenBank/DDBJ databases">
        <authorList>
            <person name="Varghese N."/>
            <person name="Submissions S."/>
        </authorList>
    </citation>
    <scope>NUCLEOTIDE SEQUENCE [LARGE SCALE GENOMIC DNA]</scope>
    <source>
        <strain evidence="3">GAS401</strain>
    </source>
</reference>